<dbReference type="EMBL" id="CM000883">
    <property type="protein sequence ID" value="KQJ92591.1"/>
    <property type="molecule type" value="Genomic_DNA"/>
</dbReference>
<accession>I1IV38</accession>
<organism evidence="1">
    <name type="scientific">Brachypodium distachyon</name>
    <name type="common">Purple false brome</name>
    <name type="synonym">Trachynia distachya</name>
    <dbReference type="NCBI Taxonomy" id="15368"/>
    <lineage>
        <taxon>Eukaryota</taxon>
        <taxon>Viridiplantae</taxon>
        <taxon>Streptophyta</taxon>
        <taxon>Embryophyta</taxon>
        <taxon>Tracheophyta</taxon>
        <taxon>Spermatophyta</taxon>
        <taxon>Magnoliopsida</taxon>
        <taxon>Liliopsida</taxon>
        <taxon>Poales</taxon>
        <taxon>Poaceae</taxon>
        <taxon>BOP clade</taxon>
        <taxon>Pooideae</taxon>
        <taxon>Stipodae</taxon>
        <taxon>Brachypodieae</taxon>
        <taxon>Brachypodium</taxon>
    </lineage>
</organism>
<gene>
    <name evidence="2" type="primary">LOC100831904</name>
    <name evidence="1" type="ORF">BRADI_4g44650v3</name>
</gene>
<dbReference type="OMA" id="GNENQRW"/>
<reference evidence="1 2" key="1">
    <citation type="journal article" date="2010" name="Nature">
        <title>Genome sequencing and analysis of the model grass Brachypodium distachyon.</title>
        <authorList>
            <consortium name="International Brachypodium Initiative"/>
        </authorList>
    </citation>
    <scope>NUCLEOTIDE SEQUENCE [LARGE SCALE GENOMIC DNA]</scope>
    <source>
        <strain evidence="1">Bd21</strain>
        <strain evidence="2">cv. Bd21</strain>
    </source>
</reference>
<dbReference type="GO" id="GO:0005739">
    <property type="term" value="C:mitochondrion"/>
    <property type="evidence" value="ECO:0007669"/>
    <property type="project" value="GOC"/>
</dbReference>
<dbReference type="eggNOG" id="ENOG502S725">
    <property type="taxonomic scope" value="Eukaryota"/>
</dbReference>
<dbReference type="GO" id="GO:0033617">
    <property type="term" value="P:mitochondrial respiratory chain complex IV assembly"/>
    <property type="evidence" value="ECO:0000318"/>
    <property type="project" value="GO_Central"/>
</dbReference>
<evidence type="ECO:0000313" key="3">
    <source>
        <dbReference type="Proteomes" id="UP000008810"/>
    </source>
</evidence>
<dbReference type="RefSeq" id="XP_003579034.1">
    <property type="nucleotide sequence ID" value="XM_003578986.4"/>
</dbReference>
<dbReference type="KEGG" id="bdi:100831904"/>
<reference evidence="1" key="2">
    <citation type="submission" date="2017-06" db="EMBL/GenBank/DDBJ databases">
        <title>WGS assembly of Brachypodium distachyon.</title>
        <authorList>
            <consortium name="The International Brachypodium Initiative"/>
            <person name="Lucas S."/>
            <person name="Harmon-Smith M."/>
            <person name="Lail K."/>
            <person name="Tice H."/>
            <person name="Grimwood J."/>
            <person name="Bruce D."/>
            <person name="Barry K."/>
            <person name="Shu S."/>
            <person name="Lindquist E."/>
            <person name="Wang M."/>
            <person name="Pitluck S."/>
            <person name="Vogel J.P."/>
            <person name="Garvin D.F."/>
            <person name="Mockler T.C."/>
            <person name="Schmutz J."/>
            <person name="Rokhsar D."/>
            <person name="Bevan M.W."/>
        </authorList>
    </citation>
    <scope>NUCLEOTIDE SEQUENCE</scope>
    <source>
        <strain evidence="1">Bd21</strain>
    </source>
</reference>
<reference evidence="2" key="3">
    <citation type="submission" date="2018-08" db="UniProtKB">
        <authorList>
            <consortium name="EnsemblPlants"/>
        </authorList>
    </citation>
    <scope>IDENTIFICATION</scope>
    <source>
        <strain evidence="2">cv. Bd21</strain>
    </source>
</reference>
<dbReference type="PROSITE" id="PS51257">
    <property type="entry name" value="PROKAR_LIPOPROTEIN"/>
    <property type="match status" value="1"/>
</dbReference>
<dbReference type="EnsemblPlants" id="KQJ92591">
    <property type="protein sequence ID" value="KQJ92591"/>
    <property type="gene ID" value="BRADI_4g44650v3"/>
</dbReference>
<dbReference type="GeneID" id="100831904"/>
<dbReference type="OrthoDB" id="1915122at2759"/>
<dbReference type="GO" id="GO:0098803">
    <property type="term" value="C:respiratory chain complex"/>
    <property type="evidence" value="ECO:0000318"/>
    <property type="project" value="GO_Central"/>
</dbReference>
<dbReference type="HOGENOM" id="CLU_162311_1_0_1"/>
<name>I1IV38_BRADI</name>
<protein>
    <submittedName>
        <fullName evidence="1 2">Uncharacterized protein</fullName>
    </submittedName>
</protein>
<proteinExistence type="predicted"/>
<sequence>MEKVSASVQSWVGQHKLATAGAAACATAAACGGRRGRLAAAGAAASLAGAAAARRYYCYSRGKQAEEVSGMELDFYSQLPPATAEDGQENERWSY</sequence>
<evidence type="ECO:0000313" key="1">
    <source>
        <dbReference type="EMBL" id="KQJ92591.1"/>
    </source>
</evidence>
<dbReference type="AlphaFoldDB" id="I1IV38"/>
<evidence type="ECO:0000313" key="2">
    <source>
        <dbReference type="EnsemblPlants" id="KQJ92591"/>
    </source>
</evidence>
<keyword evidence="3" id="KW-1185">Reference proteome</keyword>
<dbReference type="Proteomes" id="UP000008810">
    <property type="component" value="Chromosome 4"/>
</dbReference>
<dbReference type="Gramene" id="KQJ92591">
    <property type="protein sequence ID" value="KQJ92591"/>
    <property type="gene ID" value="BRADI_4g44650v3"/>
</dbReference>